<organism evidence="11 12">
    <name type="scientific">Popillia japonica</name>
    <name type="common">Japanese beetle</name>
    <dbReference type="NCBI Taxonomy" id="7064"/>
    <lineage>
        <taxon>Eukaryota</taxon>
        <taxon>Metazoa</taxon>
        <taxon>Ecdysozoa</taxon>
        <taxon>Arthropoda</taxon>
        <taxon>Hexapoda</taxon>
        <taxon>Insecta</taxon>
        <taxon>Pterygota</taxon>
        <taxon>Neoptera</taxon>
        <taxon>Endopterygota</taxon>
        <taxon>Coleoptera</taxon>
        <taxon>Polyphaga</taxon>
        <taxon>Scarabaeiformia</taxon>
        <taxon>Scarabaeidae</taxon>
        <taxon>Rutelinae</taxon>
        <taxon>Popillia</taxon>
    </lineage>
</organism>
<sequence length="475" mass="53044">MTDKRENCGKSENKEDAVTEWRQIFAVLIGALTSLSASILFNWTSPTIPILLEDKTLNIDIEMASWLTMIPPLASLLAAPIYGFVLDRIGRKWCLISAGLLHVGAWLCVIFSSSLNILYLSRALFGCADASLFGVLPVYISEVTTPKVRGRWGNLMGFFMYFGGVIMNTIGHFLNIKTSAYILICIPILFLIIFMFIPETPYYYLMKGKPEEAEKSLRWLRNSKNVGNEFIQLTADVNRQLSETGTWMDCIQIKSNRNAIFIVGLGRALQQWAGISAFAVYNQYIFQEAGSSLDKGYSSIIYTSILSIANFLALLYTDKIGRKIPMVISCIGCSFFLATEAVYFFLRDFNVVDMSGISWFPIVGMILYIISFSAGLGLIPILLLSELFSTSIRSKASTIMTILFGIYLTACTKLFQFLSSNYGMGTPFALFSVCTFGGIFLSHIYIPETKGKTLEEIQQMLKGQKVEKQVISSIT</sequence>
<keyword evidence="7 9" id="KW-0472">Membrane</keyword>
<feature type="transmembrane region" description="Helical" evidence="9">
    <location>
        <begin position="300"/>
        <end position="317"/>
    </location>
</feature>
<evidence type="ECO:0000256" key="3">
    <source>
        <dbReference type="ARBA" id="ARBA00022475"/>
    </source>
</evidence>
<feature type="transmembrane region" description="Helical" evidence="9">
    <location>
        <begin position="358"/>
        <end position="384"/>
    </location>
</feature>
<dbReference type="PANTHER" id="PTHR48021">
    <property type="match status" value="1"/>
</dbReference>
<dbReference type="GO" id="GO:0005886">
    <property type="term" value="C:plasma membrane"/>
    <property type="evidence" value="ECO:0007669"/>
    <property type="project" value="UniProtKB-SubCell"/>
</dbReference>
<dbReference type="Proteomes" id="UP001458880">
    <property type="component" value="Unassembled WGS sequence"/>
</dbReference>
<accession>A0AAW1LU18</accession>
<dbReference type="SUPFAM" id="SSF103473">
    <property type="entry name" value="MFS general substrate transporter"/>
    <property type="match status" value="1"/>
</dbReference>
<keyword evidence="4 11" id="KW-0762">Sugar transport</keyword>
<evidence type="ECO:0000313" key="11">
    <source>
        <dbReference type="EMBL" id="KAK9736881.1"/>
    </source>
</evidence>
<feature type="transmembrane region" description="Helical" evidence="9">
    <location>
        <begin position="93"/>
        <end position="113"/>
    </location>
</feature>
<keyword evidence="3" id="KW-1003">Cell membrane</keyword>
<evidence type="ECO:0000256" key="9">
    <source>
        <dbReference type="SAM" id="Phobius"/>
    </source>
</evidence>
<comment type="subcellular location">
    <subcellularLocation>
        <location evidence="1">Cell membrane</location>
        <topology evidence="1">Multi-pass membrane protein</topology>
    </subcellularLocation>
</comment>
<feature type="transmembrane region" description="Helical" evidence="9">
    <location>
        <begin position="259"/>
        <end position="280"/>
    </location>
</feature>
<dbReference type="AlphaFoldDB" id="A0AAW1LU18"/>
<dbReference type="PROSITE" id="PS50850">
    <property type="entry name" value="MFS"/>
    <property type="match status" value="1"/>
</dbReference>
<evidence type="ECO:0000256" key="8">
    <source>
        <dbReference type="ARBA" id="ARBA00023180"/>
    </source>
</evidence>
<feature type="transmembrane region" description="Helical" evidence="9">
    <location>
        <begin position="396"/>
        <end position="416"/>
    </location>
</feature>
<evidence type="ECO:0000256" key="5">
    <source>
        <dbReference type="ARBA" id="ARBA00022692"/>
    </source>
</evidence>
<comment type="caution">
    <text evidence="11">The sequence shown here is derived from an EMBL/GenBank/DDBJ whole genome shotgun (WGS) entry which is preliminary data.</text>
</comment>
<dbReference type="InterPro" id="IPR005828">
    <property type="entry name" value="MFS_sugar_transport-like"/>
</dbReference>
<feature type="transmembrane region" description="Helical" evidence="9">
    <location>
        <begin position="324"/>
        <end position="346"/>
    </location>
</feature>
<feature type="domain" description="Major facilitator superfamily (MFS) profile" evidence="10">
    <location>
        <begin position="22"/>
        <end position="450"/>
    </location>
</feature>
<dbReference type="GO" id="GO:0022857">
    <property type="term" value="F:transmembrane transporter activity"/>
    <property type="evidence" value="ECO:0007669"/>
    <property type="project" value="InterPro"/>
</dbReference>
<reference evidence="11 12" key="1">
    <citation type="journal article" date="2024" name="BMC Genomics">
        <title>De novo assembly and annotation of Popillia japonica's genome with initial clues to its potential as an invasive pest.</title>
        <authorList>
            <person name="Cucini C."/>
            <person name="Boschi S."/>
            <person name="Funari R."/>
            <person name="Cardaioli E."/>
            <person name="Iannotti N."/>
            <person name="Marturano G."/>
            <person name="Paoli F."/>
            <person name="Bruttini M."/>
            <person name="Carapelli A."/>
            <person name="Frati F."/>
            <person name="Nardi F."/>
        </authorList>
    </citation>
    <scope>NUCLEOTIDE SEQUENCE [LARGE SCALE GENOMIC DNA]</scope>
    <source>
        <strain evidence="11">DMR45628</strain>
    </source>
</reference>
<evidence type="ECO:0000313" key="12">
    <source>
        <dbReference type="Proteomes" id="UP001458880"/>
    </source>
</evidence>
<dbReference type="InterPro" id="IPR020846">
    <property type="entry name" value="MFS_dom"/>
</dbReference>
<feature type="transmembrane region" description="Helical" evidence="9">
    <location>
        <begin position="63"/>
        <end position="86"/>
    </location>
</feature>
<dbReference type="PRINTS" id="PR00171">
    <property type="entry name" value="SUGRTRNSPORT"/>
</dbReference>
<name>A0AAW1LU18_POPJA</name>
<evidence type="ECO:0000259" key="10">
    <source>
        <dbReference type="PROSITE" id="PS50850"/>
    </source>
</evidence>
<dbReference type="FunFam" id="1.20.1250.20:FF:000218">
    <property type="entry name" value="facilitated trehalose transporter Tret1"/>
    <property type="match status" value="1"/>
</dbReference>
<keyword evidence="6 9" id="KW-1133">Transmembrane helix</keyword>
<dbReference type="Gene3D" id="1.20.1250.20">
    <property type="entry name" value="MFS general substrate transporter like domains"/>
    <property type="match status" value="1"/>
</dbReference>
<evidence type="ECO:0000256" key="2">
    <source>
        <dbReference type="ARBA" id="ARBA00022448"/>
    </source>
</evidence>
<dbReference type="InterPro" id="IPR036259">
    <property type="entry name" value="MFS_trans_sf"/>
</dbReference>
<gene>
    <name evidence="11" type="ORF">QE152_g11202</name>
</gene>
<evidence type="ECO:0000256" key="4">
    <source>
        <dbReference type="ARBA" id="ARBA00022597"/>
    </source>
</evidence>
<feature type="transmembrane region" description="Helical" evidence="9">
    <location>
        <begin position="180"/>
        <end position="197"/>
    </location>
</feature>
<evidence type="ECO:0000256" key="1">
    <source>
        <dbReference type="ARBA" id="ARBA00004651"/>
    </source>
</evidence>
<dbReference type="Pfam" id="PF00083">
    <property type="entry name" value="Sugar_tr"/>
    <property type="match status" value="1"/>
</dbReference>
<dbReference type="EMBL" id="JASPKY010000108">
    <property type="protein sequence ID" value="KAK9736881.1"/>
    <property type="molecule type" value="Genomic_DNA"/>
</dbReference>
<dbReference type="PANTHER" id="PTHR48021:SF46">
    <property type="entry name" value="MAJOR FACILITATOR SUPERFAMILY (MFS) PROFILE DOMAIN-CONTAINING PROTEIN"/>
    <property type="match status" value="1"/>
</dbReference>
<keyword evidence="8" id="KW-0325">Glycoprotein</keyword>
<evidence type="ECO:0000256" key="6">
    <source>
        <dbReference type="ARBA" id="ARBA00022989"/>
    </source>
</evidence>
<evidence type="ECO:0000256" key="7">
    <source>
        <dbReference type="ARBA" id="ARBA00023136"/>
    </source>
</evidence>
<feature type="transmembrane region" description="Helical" evidence="9">
    <location>
        <begin position="119"/>
        <end position="140"/>
    </location>
</feature>
<dbReference type="InterPro" id="IPR003663">
    <property type="entry name" value="Sugar/inositol_transpt"/>
</dbReference>
<keyword evidence="12" id="KW-1185">Reference proteome</keyword>
<dbReference type="InterPro" id="IPR050549">
    <property type="entry name" value="MFS_Trehalose_Transporter"/>
</dbReference>
<keyword evidence="5 9" id="KW-0812">Transmembrane</keyword>
<feature type="transmembrane region" description="Helical" evidence="9">
    <location>
        <begin position="152"/>
        <end position="174"/>
    </location>
</feature>
<feature type="transmembrane region" description="Helical" evidence="9">
    <location>
        <begin position="428"/>
        <end position="446"/>
    </location>
</feature>
<proteinExistence type="predicted"/>
<feature type="transmembrane region" description="Helical" evidence="9">
    <location>
        <begin position="21"/>
        <end position="43"/>
    </location>
</feature>
<protein>
    <submittedName>
        <fullName evidence="11">Sugar transporter</fullName>
    </submittedName>
</protein>
<keyword evidence="2" id="KW-0813">Transport</keyword>